<comment type="caution">
    <text evidence="2">The sequence shown here is derived from an EMBL/GenBank/DDBJ whole genome shotgun (WGS) entry which is preliminary data.</text>
</comment>
<keyword evidence="3" id="KW-1185">Reference proteome</keyword>
<reference evidence="2" key="1">
    <citation type="submission" date="2023-03" db="EMBL/GenBank/DDBJ databases">
        <authorList>
            <person name="Steffen K."/>
            <person name="Cardenas P."/>
        </authorList>
    </citation>
    <scope>NUCLEOTIDE SEQUENCE</scope>
</reference>
<keyword evidence="1" id="KW-0732">Signal</keyword>
<evidence type="ECO:0000313" key="3">
    <source>
        <dbReference type="Proteomes" id="UP001174909"/>
    </source>
</evidence>
<accession>A0AA35TE79</accession>
<name>A0AA35TE79_GEOBA</name>
<dbReference type="Proteomes" id="UP001174909">
    <property type="component" value="Unassembled WGS sequence"/>
</dbReference>
<dbReference type="EMBL" id="CASHTH010003583">
    <property type="protein sequence ID" value="CAI8046710.1"/>
    <property type="molecule type" value="Genomic_DNA"/>
</dbReference>
<feature type="signal peptide" evidence="1">
    <location>
        <begin position="1"/>
        <end position="19"/>
    </location>
</feature>
<gene>
    <name evidence="2" type="ORF">GBAR_LOCUS25824</name>
</gene>
<evidence type="ECO:0000256" key="1">
    <source>
        <dbReference type="SAM" id="SignalP"/>
    </source>
</evidence>
<sequence>MATKVALLVVSALIAVAAAYPWDPIADAAALDEGAKAANVVPCFCVEDETSGAKTCIPDNCDASRGTNP</sequence>
<proteinExistence type="predicted"/>
<organism evidence="2 3">
    <name type="scientific">Geodia barretti</name>
    <name type="common">Barrett's horny sponge</name>
    <dbReference type="NCBI Taxonomy" id="519541"/>
    <lineage>
        <taxon>Eukaryota</taxon>
        <taxon>Metazoa</taxon>
        <taxon>Porifera</taxon>
        <taxon>Demospongiae</taxon>
        <taxon>Heteroscleromorpha</taxon>
        <taxon>Tetractinellida</taxon>
        <taxon>Astrophorina</taxon>
        <taxon>Geodiidae</taxon>
        <taxon>Geodia</taxon>
    </lineage>
</organism>
<feature type="chain" id="PRO_5041369722" evidence="1">
    <location>
        <begin position="20"/>
        <end position="69"/>
    </location>
</feature>
<protein>
    <submittedName>
        <fullName evidence="2">Uncharacterized protein</fullName>
    </submittedName>
</protein>
<evidence type="ECO:0000313" key="2">
    <source>
        <dbReference type="EMBL" id="CAI8046710.1"/>
    </source>
</evidence>
<dbReference type="AlphaFoldDB" id="A0AA35TE79"/>